<feature type="region of interest" description="Disordered" evidence="16">
    <location>
        <begin position="19"/>
        <end position="171"/>
    </location>
</feature>
<keyword evidence="3" id="KW-0808">Transferase</keyword>
<comment type="subcellular location">
    <subcellularLocation>
        <location evidence="1">Membrane</location>
    </subcellularLocation>
</comment>
<evidence type="ECO:0000256" key="8">
    <source>
        <dbReference type="ARBA" id="ARBA00022759"/>
    </source>
</evidence>
<keyword evidence="2" id="KW-0645">Protease</keyword>
<keyword evidence="4" id="KW-0812">Transmembrane</keyword>
<name>A0A6L2KY44_TANCI</name>
<keyword evidence="8" id="KW-0255">Endonuclease</keyword>
<dbReference type="FunFam" id="3.10.10.10:FF:000007">
    <property type="entry name" value="Retrovirus-related Pol polyprotein from transposon 17.6-like Protein"/>
    <property type="match status" value="1"/>
</dbReference>
<feature type="compositionally biased region" description="Acidic residues" evidence="16">
    <location>
        <begin position="90"/>
        <end position="125"/>
    </location>
</feature>
<evidence type="ECO:0000256" key="7">
    <source>
        <dbReference type="ARBA" id="ARBA00022750"/>
    </source>
</evidence>
<keyword evidence="15" id="KW-0863">Zinc-finger</keyword>
<evidence type="ECO:0000259" key="17">
    <source>
        <dbReference type="PROSITE" id="PS50158"/>
    </source>
</evidence>
<evidence type="ECO:0000256" key="3">
    <source>
        <dbReference type="ARBA" id="ARBA00022679"/>
    </source>
</evidence>
<dbReference type="Pfam" id="PF17919">
    <property type="entry name" value="RT_RNaseH_2"/>
    <property type="match status" value="1"/>
</dbReference>
<dbReference type="GO" id="GO:0003964">
    <property type="term" value="F:RNA-directed DNA polymerase activity"/>
    <property type="evidence" value="ECO:0007669"/>
    <property type="project" value="UniProtKB-KW"/>
</dbReference>
<evidence type="ECO:0000256" key="5">
    <source>
        <dbReference type="ARBA" id="ARBA00022695"/>
    </source>
</evidence>
<dbReference type="GO" id="GO:0008270">
    <property type="term" value="F:zinc ion binding"/>
    <property type="evidence" value="ECO:0007669"/>
    <property type="project" value="UniProtKB-KW"/>
</dbReference>
<dbReference type="Gene3D" id="4.10.60.10">
    <property type="entry name" value="Zinc finger, CCHC-type"/>
    <property type="match status" value="1"/>
</dbReference>
<evidence type="ECO:0000256" key="13">
    <source>
        <dbReference type="ARBA" id="ARBA00023125"/>
    </source>
</evidence>
<dbReference type="InterPro" id="IPR018105">
    <property type="entry name" value="Translational_control_tumour_p"/>
</dbReference>
<dbReference type="InterPro" id="IPR000477">
    <property type="entry name" value="RT_dom"/>
</dbReference>
<organism evidence="18">
    <name type="scientific">Tanacetum cinerariifolium</name>
    <name type="common">Dalmatian daisy</name>
    <name type="synonym">Chrysanthemum cinerariifolium</name>
    <dbReference type="NCBI Taxonomy" id="118510"/>
    <lineage>
        <taxon>Eukaryota</taxon>
        <taxon>Viridiplantae</taxon>
        <taxon>Streptophyta</taxon>
        <taxon>Embryophyta</taxon>
        <taxon>Tracheophyta</taxon>
        <taxon>Spermatophyta</taxon>
        <taxon>Magnoliopsida</taxon>
        <taxon>eudicotyledons</taxon>
        <taxon>Gunneridae</taxon>
        <taxon>Pentapetalae</taxon>
        <taxon>asterids</taxon>
        <taxon>campanulids</taxon>
        <taxon>Asterales</taxon>
        <taxon>Asteraceae</taxon>
        <taxon>Asteroideae</taxon>
        <taxon>Anthemideae</taxon>
        <taxon>Anthemidinae</taxon>
        <taxon>Tanacetum</taxon>
    </lineage>
</organism>
<keyword evidence="9" id="KW-0378">Hydrolase</keyword>
<dbReference type="SUPFAM" id="SSF56672">
    <property type="entry name" value="DNA/RNA polymerases"/>
    <property type="match status" value="1"/>
</dbReference>
<dbReference type="PANTHER" id="PTHR24559:SF427">
    <property type="entry name" value="RNA-DIRECTED DNA POLYMERASE"/>
    <property type="match status" value="1"/>
</dbReference>
<evidence type="ECO:0000256" key="11">
    <source>
        <dbReference type="ARBA" id="ARBA00022970"/>
    </source>
</evidence>
<comment type="caution">
    <text evidence="18">The sequence shown here is derived from an EMBL/GenBank/DDBJ whole genome shotgun (WGS) entry which is preliminary data.</text>
</comment>
<evidence type="ECO:0000256" key="9">
    <source>
        <dbReference type="ARBA" id="ARBA00022801"/>
    </source>
</evidence>
<evidence type="ECO:0000256" key="16">
    <source>
        <dbReference type="SAM" id="MobiDB-lite"/>
    </source>
</evidence>
<sequence length="1023" mass="115848">MSLSTVTYTSISFDFDLPPWGFHLLSDAEPQSPEATPQSPKQASPSPDYEHGPEYLEYLAPYDDEIPVEDQPLPTDASPTSLSPGYVADSDPEEAHEEDPDNYPTDEGDDEEEEEEAFEDEEEEEHLAPADFTLPVIEFVPSIEETKPFETNESAATPPPTRSPQTSVSLSMTGLRRAQKTLRPQPPMTASTKALIVEYASAPTPPLPPPSPLTPLPSPLSQIPSPPLPLPSPPLLLPSADRSIEDAEERASTTLEEVGKRVTDFATTLRQKTEEMYVQHKDAQDDRAFLRAQINMLHGDRRYFSSMSFAFEREAMYAPEAWSHSENKSTALEALVNAHEAQYEATKNSRNEDDSHDSRIGRRTERATRECTYSDFLKCQPFNFKGTKGVCVPKCNNCKKVGHLARDCRSPATTANNQRASGANMRVVTYFECGVQGHYKKDCPKLKNNNRGNLARNGGAPVRAYEVEMQGKTQTPMSIWYHTVIICDEKIVHVPFGNEIFIVHVFPEDLPGIPPTRQVEFHIDLIPGVAPVARVPYQLAPFKMKELSDQLQELSDKGFIRPSSLPWGAPVLFFKNKDGSFWMFVDYKELNKLTVKNRYSLLRINDLFDQLQGSSVYSKIDLRSGYHQLRVCEEDIPKTAVRTPYGHYEFQVMPFGLTNTPIVFMDLMNRRKQEHEEHLKLILDLLEKEELHAKFSKCDKQEAAFQLLKEKLCITPILALPEGAENFIVYCDASHKGFGVVLMQNEKVIDYASCQLKIHEKNYTTHDLELGAELNMRQHRWLELLSDYDCEIYYHPGKENVVTDALSKKERIKPLRVRALVMIIGLDLPKQILYAQIEARKPKNFEAEVVEEEGDEELYNILDATYSTKDEDSEVIVVFLMAVKKSNCFHYNGHNEDCKSIYYQYMIMFGAIQIVLSQLKNSHKLSWLSMVATMIAVAYSTIGSQVRLYYGGDSCYDVLPMLRVVQGVIDVYIGVNPSAEGCDEDKVVNDQAVKVADIVNTFRLLEKKQLLNAFEKFEAFLGF</sequence>
<keyword evidence="14" id="KW-0472">Membrane</keyword>
<evidence type="ECO:0000256" key="4">
    <source>
        <dbReference type="ARBA" id="ARBA00022692"/>
    </source>
</evidence>
<feature type="compositionally biased region" description="Basic and acidic residues" evidence="16">
    <location>
        <begin position="347"/>
        <end position="364"/>
    </location>
</feature>
<feature type="domain" description="CCHC-type" evidence="17">
    <location>
        <begin position="394"/>
        <end position="410"/>
    </location>
</feature>
<dbReference type="AlphaFoldDB" id="A0A6L2KY44"/>
<dbReference type="Gene3D" id="3.30.70.270">
    <property type="match status" value="1"/>
</dbReference>
<accession>A0A6L2KY44</accession>
<evidence type="ECO:0000256" key="1">
    <source>
        <dbReference type="ARBA" id="ARBA00004370"/>
    </source>
</evidence>
<dbReference type="PROSITE" id="PS50158">
    <property type="entry name" value="ZF_CCHC"/>
    <property type="match status" value="1"/>
</dbReference>
<feature type="region of interest" description="Disordered" evidence="16">
    <location>
        <begin position="201"/>
        <end position="239"/>
    </location>
</feature>
<dbReference type="InterPro" id="IPR053134">
    <property type="entry name" value="RNA-dir_DNA_polymerase"/>
</dbReference>
<dbReference type="GO" id="GO:0016020">
    <property type="term" value="C:membrane"/>
    <property type="evidence" value="ECO:0007669"/>
    <property type="project" value="UniProtKB-SubCell"/>
</dbReference>
<dbReference type="SMART" id="SM00343">
    <property type="entry name" value="ZnF_C2HC"/>
    <property type="match status" value="2"/>
</dbReference>
<dbReference type="InterPro" id="IPR011057">
    <property type="entry name" value="Mss4-like_sf"/>
</dbReference>
<evidence type="ECO:0000313" key="18">
    <source>
        <dbReference type="EMBL" id="GEU53477.1"/>
    </source>
</evidence>
<dbReference type="CDD" id="cd09274">
    <property type="entry name" value="RNase_HI_RT_Ty3"/>
    <property type="match status" value="1"/>
</dbReference>
<dbReference type="CDD" id="cd01647">
    <property type="entry name" value="RT_LTR"/>
    <property type="match status" value="1"/>
</dbReference>
<evidence type="ECO:0000256" key="12">
    <source>
        <dbReference type="ARBA" id="ARBA00022989"/>
    </source>
</evidence>
<dbReference type="Gene3D" id="3.10.10.10">
    <property type="entry name" value="HIV Type 1 Reverse Transcriptase, subunit A, domain 1"/>
    <property type="match status" value="1"/>
</dbReference>
<keyword evidence="6" id="KW-0540">Nuclease</keyword>
<evidence type="ECO:0000256" key="10">
    <source>
        <dbReference type="ARBA" id="ARBA00022918"/>
    </source>
</evidence>
<dbReference type="GO" id="GO:0006508">
    <property type="term" value="P:proteolysis"/>
    <property type="evidence" value="ECO:0007669"/>
    <property type="project" value="UniProtKB-KW"/>
</dbReference>
<dbReference type="Pfam" id="PF01490">
    <property type="entry name" value="Aa_trans"/>
    <property type="match status" value="1"/>
</dbReference>
<reference evidence="18" key="1">
    <citation type="journal article" date="2019" name="Sci. Rep.">
        <title>Draft genome of Tanacetum cinerariifolium, the natural source of mosquito coil.</title>
        <authorList>
            <person name="Yamashiro T."/>
            <person name="Shiraishi A."/>
            <person name="Satake H."/>
            <person name="Nakayama K."/>
        </authorList>
    </citation>
    <scope>NUCLEOTIDE SEQUENCE</scope>
</reference>
<keyword evidence="15" id="KW-0862">Zinc</keyword>
<keyword evidence="12" id="KW-1133">Transmembrane helix</keyword>
<feature type="compositionally biased region" description="Pro residues" evidence="16">
    <location>
        <begin position="203"/>
        <end position="236"/>
    </location>
</feature>
<dbReference type="PRINTS" id="PR01653">
    <property type="entry name" value="TCTPROTEIN"/>
</dbReference>
<keyword evidence="11" id="KW-0813">Transport</keyword>
<dbReference type="GO" id="GO:0003677">
    <property type="term" value="F:DNA binding"/>
    <property type="evidence" value="ECO:0007669"/>
    <property type="project" value="UniProtKB-KW"/>
</dbReference>
<keyword evidence="7" id="KW-0064">Aspartyl protease</keyword>
<dbReference type="InterPro" id="IPR043128">
    <property type="entry name" value="Rev_trsase/Diguanyl_cyclase"/>
</dbReference>
<keyword evidence="5" id="KW-0548">Nucleotidyltransferase</keyword>
<keyword evidence="10" id="KW-0695">RNA-directed DNA polymerase</keyword>
<dbReference type="GO" id="GO:0006865">
    <property type="term" value="P:amino acid transport"/>
    <property type="evidence" value="ECO:0007669"/>
    <property type="project" value="UniProtKB-KW"/>
</dbReference>
<evidence type="ECO:0000256" key="15">
    <source>
        <dbReference type="PROSITE-ProRule" id="PRU00047"/>
    </source>
</evidence>
<feature type="compositionally biased region" description="Polar residues" evidence="16">
    <location>
        <begin position="33"/>
        <end position="45"/>
    </location>
</feature>
<dbReference type="EMBL" id="BKCJ010003180">
    <property type="protein sequence ID" value="GEU53477.1"/>
    <property type="molecule type" value="Genomic_DNA"/>
</dbReference>
<dbReference type="InterPro" id="IPR043502">
    <property type="entry name" value="DNA/RNA_pol_sf"/>
</dbReference>
<dbReference type="InterPro" id="IPR036875">
    <property type="entry name" value="Znf_CCHC_sf"/>
</dbReference>
<protein>
    <submittedName>
        <fullName evidence="18">Retrotransposon protein, putative, Ty3-gypsy subclass</fullName>
    </submittedName>
</protein>
<dbReference type="Pfam" id="PF00098">
    <property type="entry name" value="zf-CCHC"/>
    <property type="match status" value="1"/>
</dbReference>
<evidence type="ECO:0000256" key="14">
    <source>
        <dbReference type="ARBA" id="ARBA00023136"/>
    </source>
</evidence>
<dbReference type="Pfam" id="PF00078">
    <property type="entry name" value="RVT_1"/>
    <property type="match status" value="1"/>
</dbReference>
<proteinExistence type="predicted"/>
<dbReference type="PANTHER" id="PTHR24559">
    <property type="entry name" value="TRANSPOSON TY3-I GAG-POL POLYPROTEIN"/>
    <property type="match status" value="1"/>
</dbReference>
<dbReference type="GO" id="GO:0004519">
    <property type="term" value="F:endonuclease activity"/>
    <property type="evidence" value="ECO:0007669"/>
    <property type="project" value="UniProtKB-KW"/>
</dbReference>
<dbReference type="SUPFAM" id="SSF57756">
    <property type="entry name" value="Retrovirus zinc finger-like domains"/>
    <property type="match status" value="1"/>
</dbReference>
<dbReference type="InterPro" id="IPR013057">
    <property type="entry name" value="AA_transpt_TM"/>
</dbReference>
<feature type="region of interest" description="Disordered" evidence="16">
    <location>
        <begin position="341"/>
        <end position="364"/>
    </location>
</feature>
<keyword evidence="13" id="KW-0238">DNA-binding</keyword>
<gene>
    <name evidence="18" type="ORF">Tci_025455</name>
</gene>
<dbReference type="InterPro" id="IPR041577">
    <property type="entry name" value="RT_RNaseH_2"/>
</dbReference>
<dbReference type="InterPro" id="IPR001878">
    <property type="entry name" value="Znf_CCHC"/>
</dbReference>
<evidence type="ECO:0000256" key="2">
    <source>
        <dbReference type="ARBA" id="ARBA00022670"/>
    </source>
</evidence>
<keyword evidence="15" id="KW-0479">Metal-binding</keyword>
<evidence type="ECO:0000256" key="6">
    <source>
        <dbReference type="ARBA" id="ARBA00022722"/>
    </source>
</evidence>
<dbReference type="SUPFAM" id="SSF51316">
    <property type="entry name" value="Mss4-like"/>
    <property type="match status" value="1"/>
</dbReference>
<dbReference type="GO" id="GO:0004190">
    <property type="term" value="F:aspartic-type endopeptidase activity"/>
    <property type="evidence" value="ECO:0007669"/>
    <property type="project" value="UniProtKB-KW"/>
</dbReference>
<keyword evidence="11" id="KW-0029">Amino-acid transport</keyword>